<geneLocation type="plasmid" evidence="2 3">
    <name>unnamed2</name>
</geneLocation>
<keyword evidence="1" id="KW-0472">Membrane</keyword>
<feature type="transmembrane region" description="Helical" evidence="1">
    <location>
        <begin position="36"/>
        <end position="58"/>
    </location>
</feature>
<dbReference type="RefSeq" id="WP_284650713.1">
    <property type="nucleotide sequence ID" value="NZ_CP123973.1"/>
</dbReference>
<name>A0AAX3XAD8_9LACO</name>
<sequence length="64" mass="7142">MMYIVLTLILLAMTVILALTLPHLKIFQPKIEHAEVLFALIYAPAFTSIVICVIVLFIKMVKGA</sequence>
<dbReference type="EMBL" id="CP123973">
    <property type="protein sequence ID" value="WII29746.1"/>
    <property type="molecule type" value="Genomic_DNA"/>
</dbReference>
<protein>
    <submittedName>
        <fullName evidence="2">Uncharacterized protein</fullName>
    </submittedName>
</protein>
<keyword evidence="2" id="KW-0614">Plasmid</keyword>
<evidence type="ECO:0000313" key="3">
    <source>
        <dbReference type="Proteomes" id="UP001231316"/>
    </source>
</evidence>
<evidence type="ECO:0000256" key="1">
    <source>
        <dbReference type="SAM" id="Phobius"/>
    </source>
</evidence>
<reference evidence="2" key="1">
    <citation type="submission" date="2023-04" db="EMBL/GenBank/DDBJ databases">
        <title>Four porcine-derived lactic acid bacteria strains analyses and their evaluation as potential probiotics based on genomics.</title>
        <authorList>
            <person name="Niu D."/>
        </authorList>
    </citation>
    <scope>NUCLEOTIDE SEQUENCE</scope>
    <source>
        <strain evidence="2">ZSA5</strain>
        <plasmid evidence="2">unnamed2</plasmid>
    </source>
</reference>
<keyword evidence="1" id="KW-0812">Transmembrane</keyword>
<dbReference type="Proteomes" id="UP001231316">
    <property type="component" value="Plasmid unnamed2"/>
</dbReference>
<keyword evidence="1" id="KW-1133">Transmembrane helix</keyword>
<organism evidence="2 3">
    <name type="scientific">Ligilactobacillus salivarius</name>
    <dbReference type="NCBI Taxonomy" id="1624"/>
    <lineage>
        <taxon>Bacteria</taxon>
        <taxon>Bacillati</taxon>
        <taxon>Bacillota</taxon>
        <taxon>Bacilli</taxon>
        <taxon>Lactobacillales</taxon>
        <taxon>Lactobacillaceae</taxon>
        <taxon>Ligilactobacillus</taxon>
    </lineage>
</organism>
<proteinExistence type="predicted"/>
<evidence type="ECO:0000313" key="2">
    <source>
        <dbReference type="EMBL" id="WII29746.1"/>
    </source>
</evidence>
<accession>A0AAX3XAD8</accession>
<gene>
    <name evidence="2" type="ORF">QFE45_10790</name>
</gene>
<dbReference type="AlphaFoldDB" id="A0AAX3XAD8"/>